<feature type="region of interest" description="Disordered" evidence="1">
    <location>
        <begin position="22"/>
        <end position="50"/>
    </location>
</feature>
<dbReference type="EMBL" id="BK057790">
    <property type="protein sequence ID" value="DAE91860.1"/>
    <property type="molecule type" value="Genomic_DNA"/>
</dbReference>
<protein>
    <submittedName>
        <fullName evidence="2">Uncharacterized protein</fullName>
    </submittedName>
</protein>
<sequence length="81" mass="9158">MKIKKILDNTRLNVYNKDIPRRKEEADEERKNRTCNSGNSVGDCNNTADTSPKGLAERLLGRVATPSGVLYHIGEQKWKKS</sequence>
<organism evidence="2">
    <name type="scientific">Siphoviridae sp. ct1NJ1</name>
    <dbReference type="NCBI Taxonomy" id="2827557"/>
    <lineage>
        <taxon>Viruses</taxon>
        <taxon>Duplodnaviria</taxon>
        <taxon>Heunggongvirae</taxon>
        <taxon>Uroviricota</taxon>
        <taxon>Caudoviricetes</taxon>
    </lineage>
</organism>
<proteinExistence type="predicted"/>
<evidence type="ECO:0000256" key="1">
    <source>
        <dbReference type="SAM" id="MobiDB-lite"/>
    </source>
</evidence>
<name>A0A8S5RRS5_9CAUD</name>
<feature type="compositionally biased region" description="Basic and acidic residues" evidence="1">
    <location>
        <begin position="22"/>
        <end position="32"/>
    </location>
</feature>
<evidence type="ECO:0000313" key="2">
    <source>
        <dbReference type="EMBL" id="DAE91860.1"/>
    </source>
</evidence>
<feature type="compositionally biased region" description="Polar residues" evidence="1">
    <location>
        <begin position="34"/>
        <end position="50"/>
    </location>
</feature>
<accession>A0A8S5RRS5</accession>
<reference evidence="2" key="1">
    <citation type="journal article" date="2021" name="Proc. Natl. Acad. Sci. U.S.A.">
        <title>A Catalog of Tens of Thousands of Viruses from Human Metagenomes Reveals Hidden Associations with Chronic Diseases.</title>
        <authorList>
            <person name="Tisza M.J."/>
            <person name="Buck C.B."/>
        </authorList>
    </citation>
    <scope>NUCLEOTIDE SEQUENCE</scope>
    <source>
        <strain evidence="2">Ct1NJ1</strain>
    </source>
</reference>